<dbReference type="STRING" id="278938.A0A4Z1JVM1"/>
<dbReference type="GO" id="GO:0000175">
    <property type="term" value="F:3'-5'-RNA exonuclease activity"/>
    <property type="evidence" value="ECO:0007669"/>
    <property type="project" value="TreeGrafter"/>
</dbReference>
<dbReference type="InterPro" id="IPR051181">
    <property type="entry name" value="CAF1_poly(A)_ribonucleases"/>
</dbReference>
<dbReference type="GO" id="GO:1990431">
    <property type="term" value="P:priRNA 3'-end processing"/>
    <property type="evidence" value="ECO:0007669"/>
    <property type="project" value="TreeGrafter"/>
</dbReference>
<evidence type="ECO:0000256" key="1">
    <source>
        <dbReference type="ARBA" id="ARBA00008372"/>
    </source>
</evidence>
<dbReference type="GO" id="GO:1990432">
    <property type="term" value="P:siRNA 3'-end processing"/>
    <property type="evidence" value="ECO:0007669"/>
    <property type="project" value="TreeGrafter"/>
</dbReference>
<dbReference type="InterPro" id="IPR006941">
    <property type="entry name" value="RNase_CAF1"/>
</dbReference>
<keyword evidence="4" id="KW-1185">Reference proteome</keyword>
<dbReference type="FunFam" id="3.30.420.10:FF:000308">
    <property type="entry name" value="Uncharacterized protein C29A10.09c"/>
    <property type="match status" value="1"/>
</dbReference>
<gene>
    <name evidence="3" type="ORF">BELL_0105g00110</name>
</gene>
<sequence>MEVDKENWQRLLLPILKDIANATFVSFDLEMSGITTRPKHTSQERTHDLGKPSLQQQYEEVKDAAETFQVLQLGITCVEEDREKEYYLAKPYNINLSPLLLYDRVFDLDRKFSFSSSATNFLQSNGFDIGAVFTMGVPYLSEQEEVEARERYDQRIERNAAIPSIVFDPSDVGTLEFYRRARSIITEWIEAKEPKMTFVNVDNPKGPLNGFQRRLVHQLVRSEFPQCRCFARLDGSFMQVEKIDHDREAKFKIEQLKKFNQRIATQSGARFIFEALCGGDLTGIDPMWSYTHDENAQPNTVDSSHAALEAELAKVTKKLKEKQQVIVGHNLFTDLCFLYKTFIGDLPAGVGDFQSQIHSLFPFVIDTKYLATYNSDAMKPRVNLKELLIPFQKIHMPLILLHEKHNTYGATNGNAHEAGFDSWMTAELFAKLSAQLYAEQSDSQSPSQDNYKHDYSDDYIPSSDSDSEDEGSGGASLFSPVSSSTFSRSKGNADRDRPGNWHAMQLNNPFAALELEKTGKNGGKIKKDKKKVQFGDGGKVEGGIQQWIPNAEHAFWENYKNKLRVNAIEGEVCDLSGGGRSANGVNGERGERIRKQGRGKGSWA</sequence>
<evidence type="ECO:0000256" key="2">
    <source>
        <dbReference type="SAM" id="MobiDB-lite"/>
    </source>
</evidence>
<feature type="region of interest" description="Disordered" evidence="2">
    <location>
        <begin position="581"/>
        <end position="604"/>
    </location>
</feature>
<feature type="compositionally biased region" description="Polar residues" evidence="2">
    <location>
        <begin position="439"/>
        <end position="449"/>
    </location>
</feature>
<feature type="region of interest" description="Disordered" evidence="2">
    <location>
        <begin position="439"/>
        <end position="503"/>
    </location>
</feature>
<dbReference type="InterPro" id="IPR012337">
    <property type="entry name" value="RNaseH-like_sf"/>
</dbReference>
<evidence type="ECO:0000313" key="3">
    <source>
        <dbReference type="EMBL" id="TGO77496.1"/>
    </source>
</evidence>
<comment type="similarity">
    <text evidence="1">Belongs to the CAF1 family.</text>
</comment>
<dbReference type="InterPro" id="IPR036397">
    <property type="entry name" value="RNaseH_sf"/>
</dbReference>
<comment type="caution">
    <text evidence="3">The sequence shown here is derived from an EMBL/GenBank/DDBJ whole genome shotgun (WGS) entry which is preliminary data.</text>
</comment>
<dbReference type="OrthoDB" id="1432093at2759"/>
<reference evidence="3 4" key="1">
    <citation type="submission" date="2017-12" db="EMBL/GenBank/DDBJ databases">
        <title>Comparative genomics of Botrytis spp.</title>
        <authorList>
            <person name="Valero-Jimenez C.A."/>
            <person name="Tapia P."/>
            <person name="Veloso J."/>
            <person name="Silva-Moreno E."/>
            <person name="Staats M."/>
            <person name="Valdes J.H."/>
            <person name="Van Kan J.A.L."/>
        </authorList>
    </citation>
    <scope>NUCLEOTIDE SEQUENCE [LARGE SCALE GENOMIC DNA]</scope>
    <source>
        <strain evidence="3 4">Be9601</strain>
    </source>
</reference>
<dbReference type="AlphaFoldDB" id="A0A4Z1JVM1"/>
<dbReference type="GO" id="GO:0003723">
    <property type="term" value="F:RNA binding"/>
    <property type="evidence" value="ECO:0007669"/>
    <property type="project" value="TreeGrafter"/>
</dbReference>
<proteinExistence type="inferred from homology"/>
<dbReference type="GO" id="GO:0005634">
    <property type="term" value="C:nucleus"/>
    <property type="evidence" value="ECO:0007669"/>
    <property type="project" value="TreeGrafter"/>
</dbReference>
<dbReference type="Gene3D" id="3.30.420.10">
    <property type="entry name" value="Ribonuclease H-like superfamily/Ribonuclease H"/>
    <property type="match status" value="2"/>
</dbReference>
<dbReference type="EMBL" id="PQXM01000104">
    <property type="protein sequence ID" value="TGO77496.1"/>
    <property type="molecule type" value="Genomic_DNA"/>
</dbReference>
<dbReference type="GO" id="GO:0000289">
    <property type="term" value="P:nuclear-transcribed mRNA poly(A) tail shortening"/>
    <property type="evidence" value="ECO:0007669"/>
    <property type="project" value="TreeGrafter"/>
</dbReference>
<dbReference type="PANTHER" id="PTHR15092">
    <property type="entry name" value="POLY A -SPECIFIC RIBONUCLEASE/TARGET OF EGR1, MEMBER 1"/>
    <property type="match status" value="1"/>
</dbReference>
<name>A0A4Z1JVM1_9HELO</name>
<dbReference type="Pfam" id="PF04857">
    <property type="entry name" value="CAF1"/>
    <property type="match status" value="1"/>
</dbReference>
<organism evidence="3 4">
    <name type="scientific">Botrytis elliptica</name>
    <dbReference type="NCBI Taxonomy" id="278938"/>
    <lineage>
        <taxon>Eukaryota</taxon>
        <taxon>Fungi</taxon>
        <taxon>Dikarya</taxon>
        <taxon>Ascomycota</taxon>
        <taxon>Pezizomycotina</taxon>
        <taxon>Leotiomycetes</taxon>
        <taxon>Helotiales</taxon>
        <taxon>Sclerotiniaceae</taxon>
        <taxon>Botrytis</taxon>
    </lineage>
</organism>
<protein>
    <submittedName>
        <fullName evidence="3">Uncharacterized protein</fullName>
    </submittedName>
</protein>
<dbReference type="PANTHER" id="PTHR15092:SF22">
    <property type="entry name" value="POLY(A)-SPECIFIC RIBONUCLEASE PNLDC1"/>
    <property type="match status" value="1"/>
</dbReference>
<accession>A0A4Z1JVM1</accession>
<evidence type="ECO:0000313" key="4">
    <source>
        <dbReference type="Proteomes" id="UP000297229"/>
    </source>
</evidence>
<dbReference type="SUPFAM" id="SSF53098">
    <property type="entry name" value="Ribonuclease H-like"/>
    <property type="match status" value="1"/>
</dbReference>
<feature type="compositionally biased region" description="Low complexity" evidence="2">
    <location>
        <begin position="476"/>
        <end position="489"/>
    </location>
</feature>
<dbReference type="Proteomes" id="UP000297229">
    <property type="component" value="Unassembled WGS sequence"/>
</dbReference>